<evidence type="ECO:0000313" key="1">
    <source>
        <dbReference type="EMBL" id="PIO69671.1"/>
    </source>
</evidence>
<dbReference type="AlphaFoldDB" id="A0A2G9UHF1"/>
<evidence type="ECO:0000313" key="2">
    <source>
        <dbReference type="Proteomes" id="UP000230423"/>
    </source>
</evidence>
<name>A0A2G9UHF1_TELCI</name>
<dbReference type="EMBL" id="KZ346563">
    <property type="protein sequence ID" value="PIO69671.1"/>
    <property type="molecule type" value="Genomic_DNA"/>
</dbReference>
<keyword evidence="2" id="KW-1185">Reference proteome</keyword>
<gene>
    <name evidence="1" type="ORF">TELCIR_08500</name>
</gene>
<accession>A0A2G9UHF1</accession>
<reference evidence="1 2" key="1">
    <citation type="submission" date="2015-09" db="EMBL/GenBank/DDBJ databases">
        <title>Draft genome of the parasitic nematode Teladorsagia circumcincta isolate WARC Sus (inbred).</title>
        <authorList>
            <person name="Mitreva M."/>
        </authorList>
    </citation>
    <scope>NUCLEOTIDE SEQUENCE [LARGE SCALE GENOMIC DNA]</scope>
    <source>
        <strain evidence="1 2">S</strain>
    </source>
</reference>
<proteinExistence type="predicted"/>
<dbReference type="OrthoDB" id="784962at2759"/>
<sequence>MRRTLFLPQWWNNLGHTRLTRTTVEDRERMMKEAQRRKKEERVMEALDAIDEDVIVVKHTRMPHGISRELTRMRDPDRRVVNHFPDRDERRWISLHKEYAPPCIYERYRLSIEVLPLDDDNGVDEEDDLSWTSSERERRKSTVLAQHPLTKLKVGVKLAKTVAILRR</sequence>
<organism evidence="1 2">
    <name type="scientific">Teladorsagia circumcincta</name>
    <name type="common">Brown stomach worm</name>
    <name type="synonym">Ostertagia circumcincta</name>
    <dbReference type="NCBI Taxonomy" id="45464"/>
    <lineage>
        <taxon>Eukaryota</taxon>
        <taxon>Metazoa</taxon>
        <taxon>Ecdysozoa</taxon>
        <taxon>Nematoda</taxon>
        <taxon>Chromadorea</taxon>
        <taxon>Rhabditida</taxon>
        <taxon>Rhabditina</taxon>
        <taxon>Rhabditomorpha</taxon>
        <taxon>Strongyloidea</taxon>
        <taxon>Trichostrongylidae</taxon>
        <taxon>Teladorsagia</taxon>
    </lineage>
</organism>
<dbReference type="Proteomes" id="UP000230423">
    <property type="component" value="Unassembled WGS sequence"/>
</dbReference>
<protein>
    <submittedName>
        <fullName evidence="1">Uncharacterized protein</fullName>
    </submittedName>
</protein>